<feature type="signal peptide" evidence="1">
    <location>
        <begin position="1"/>
        <end position="40"/>
    </location>
</feature>
<evidence type="ECO:0000313" key="3">
    <source>
        <dbReference type="Proteomes" id="UP000260665"/>
    </source>
</evidence>
<organism evidence="2 3">
    <name type="scientific">Rhodoferax lacus</name>
    <dbReference type="NCBI Taxonomy" id="2184758"/>
    <lineage>
        <taxon>Bacteria</taxon>
        <taxon>Pseudomonadati</taxon>
        <taxon>Pseudomonadota</taxon>
        <taxon>Betaproteobacteria</taxon>
        <taxon>Burkholderiales</taxon>
        <taxon>Comamonadaceae</taxon>
        <taxon>Rhodoferax</taxon>
    </lineage>
</organism>
<gene>
    <name evidence="2" type="ORF">DIC66_09345</name>
</gene>
<dbReference type="AlphaFoldDB" id="A0A3E1RDL6"/>
<evidence type="ECO:0000313" key="2">
    <source>
        <dbReference type="EMBL" id="RFO97321.1"/>
    </source>
</evidence>
<dbReference type="PANTHER" id="PTHR35936:SF17">
    <property type="entry name" value="ARGININE-BINDING EXTRACELLULAR PROTEIN ARTP"/>
    <property type="match status" value="1"/>
</dbReference>
<dbReference type="Proteomes" id="UP000260665">
    <property type="component" value="Unassembled WGS sequence"/>
</dbReference>
<comment type="caution">
    <text evidence="2">The sequence shown here is derived from an EMBL/GenBank/DDBJ whole genome shotgun (WGS) entry which is preliminary data.</text>
</comment>
<dbReference type="InterPro" id="IPR006311">
    <property type="entry name" value="TAT_signal"/>
</dbReference>
<keyword evidence="1" id="KW-0732">Signal</keyword>
<sequence length="301" mass="32282">MNRDSYKPGPLPRRSLLRMAGGLALTALPLAMGLQTSAQAQERSAMQKIRDSGVLKIALYKENAPWSDGSMTHMTGLDVSLGEALAAALQLKPALLPFDAGENMGDDLRNMVWKGHYLGYGPADVMLHVPVDKYFMGENRQAFIFAPYAREHLVVLHNPKLLAQVYNPEDLEGKKITTEQGTGASSAIMGYKGGLLRDRVSLFKSGTDAATAVLRGEADAAFVSLAQAEAAVFAAKLDRKDWAFSRLTLPGVPPNGWPLGLAVKADNKELAGLLDAALDTLRGNGQLLKIFQAQGLTLAAP</sequence>
<reference evidence="2 3" key="1">
    <citation type="submission" date="2018-05" db="EMBL/GenBank/DDBJ databases">
        <title>Rhodoferax soyangensis sp.nov., isolated from an oligotrophic freshwater lake.</title>
        <authorList>
            <person name="Park M."/>
        </authorList>
    </citation>
    <scope>NUCLEOTIDE SEQUENCE [LARGE SCALE GENOMIC DNA]</scope>
    <source>
        <strain evidence="2 3">IMCC26218</strain>
    </source>
</reference>
<dbReference type="SUPFAM" id="SSF53850">
    <property type="entry name" value="Periplasmic binding protein-like II"/>
    <property type="match status" value="1"/>
</dbReference>
<accession>A0A3E1RDL6</accession>
<dbReference type="PANTHER" id="PTHR35936">
    <property type="entry name" value="MEMBRANE-BOUND LYTIC MUREIN TRANSGLYCOSYLASE F"/>
    <property type="match status" value="1"/>
</dbReference>
<dbReference type="EMBL" id="QFZK01000004">
    <property type="protein sequence ID" value="RFO97321.1"/>
    <property type="molecule type" value="Genomic_DNA"/>
</dbReference>
<proteinExistence type="predicted"/>
<dbReference type="Gene3D" id="3.40.190.10">
    <property type="entry name" value="Periplasmic binding protein-like II"/>
    <property type="match status" value="2"/>
</dbReference>
<feature type="chain" id="PRO_5017619614" evidence="1">
    <location>
        <begin position="41"/>
        <end position="301"/>
    </location>
</feature>
<dbReference type="OrthoDB" id="6192933at2"/>
<name>A0A3E1RDL6_9BURK</name>
<protein>
    <submittedName>
        <fullName evidence="2">ABC transporter permease</fullName>
    </submittedName>
</protein>
<dbReference type="PROSITE" id="PS51318">
    <property type="entry name" value="TAT"/>
    <property type="match status" value="1"/>
</dbReference>
<keyword evidence="3" id="KW-1185">Reference proteome</keyword>
<evidence type="ECO:0000256" key="1">
    <source>
        <dbReference type="SAM" id="SignalP"/>
    </source>
</evidence>
<dbReference type="RefSeq" id="WP_117176396.1">
    <property type="nucleotide sequence ID" value="NZ_QFZK01000004.1"/>
</dbReference>